<evidence type="ECO:0000313" key="13">
    <source>
        <dbReference type="Proteomes" id="UP000215335"/>
    </source>
</evidence>
<dbReference type="Gene3D" id="3.40.309.10">
    <property type="entry name" value="Aldehyde Dehydrogenase, Chain A, domain 2"/>
    <property type="match status" value="1"/>
</dbReference>
<evidence type="ECO:0000256" key="3">
    <source>
        <dbReference type="ARBA" id="ARBA00023002"/>
    </source>
</evidence>
<dbReference type="OrthoDB" id="5322683at2759"/>
<dbReference type="PANTHER" id="PTHR42862:SF1">
    <property type="entry name" value="DELTA-1-PYRROLINE-5-CARBOXYLATE DEHYDROGENASE 2, ISOFORM A-RELATED"/>
    <property type="match status" value="1"/>
</dbReference>
<dbReference type="GO" id="GO:0003842">
    <property type="term" value="F:L-glutamate gamma-semialdehyde dehydrogenase activity"/>
    <property type="evidence" value="ECO:0007669"/>
    <property type="project" value="UniProtKB-UniRule"/>
</dbReference>
<reference evidence="12 13" key="1">
    <citation type="journal article" date="2017" name="Curr. Biol.">
        <title>The Evolution of Venom by Co-option of Single-Copy Genes.</title>
        <authorList>
            <person name="Martinson E.O."/>
            <person name="Mrinalini"/>
            <person name="Kelkar Y.D."/>
            <person name="Chang C.H."/>
            <person name="Werren J.H."/>
        </authorList>
    </citation>
    <scope>NUCLEOTIDE SEQUENCE [LARGE SCALE GENOMIC DNA]</scope>
    <source>
        <strain evidence="12 13">Alberta</strain>
        <tissue evidence="12">Whole body</tissue>
    </source>
</reference>
<sequence length="571" mass="63832">MIRALRCMPVKTKISVQGIISTRCLGTIVPVPKPKEFPLENEPILTYKKGSKERAELEKALDKMAGECEEIPIVIGGKEIKSDIVKYQTMPHNHQHKIAKYYYATPDLLKKAIDVSVKTQREWEKVPFEKRLDIWLKAADLMATKYRQQLNASTMLGQGKTAIQAEIDSAAELIDFFKMHGYFVKEALKYKPISPNKETLNSMRYRGMDGFVAAVSPFNFTAIGGNLSYTPALMGNSVLWKPSDTAVLSNWWIYKICKEAGVPDGVVNFVPAHGPDFGDTITASPYLSGINFTGSVPTFNRLWTQVGKNINIYKNYPKLIGECGGKNFHFVHPSADVESVVSGTIRSSFEYNGQKCSACSRMYVPESLWSKIKAGLLSTRDQLKMGDPRDFSVFLGAVIDATAFKRITGYIEHAKQSPDLEIIGGGGYDNSRGYFIEPTIVQTKNPKDKIMTEEIFGPVLTIYVYKDTNLDETMKLVESSTPYALTGAIFSQDEKWAIRALEEFRYAAGNFYVNDKSTGSVVGQQPFGGGRMSGTNDKAGGPHYALRWASPQSIKETFVPLREYDYEYMRS</sequence>
<evidence type="ECO:0000256" key="8">
    <source>
        <dbReference type="RuleBase" id="RU003345"/>
    </source>
</evidence>
<dbReference type="STRING" id="543379.A0A232F6H4"/>
<evidence type="ECO:0000256" key="7">
    <source>
        <dbReference type="PROSITE-ProRule" id="PRU10007"/>
    </source>
</evidence>
<dbReference type="AlphaFoldDB" id="A0A232F6H4"/>
<dbReference type="InterPro" id="IPR016163">
    <property type="entry name" value="Ald_DH_C"/>
</dbReference>
<evidence type="ECO:0000256" key="10">
    <source>
        <dbReference type="RuleBase" id="RU366030"/>
    </source>
</evidence>
<name>A0A232F6H4_9HYME</name>
<dbReference type="PANTHER" id="PTHR42862">
    <property type="entry name" value="DELTA-1-PYRROLINE-5-CARBOXYLATE DEHYDROGENASE 1, ISOFORM A-RELATED"/>
    <property type="match status" value="1"/>
</dbReference>
<dbReference type="EMBL" id="NNAY01000799">
    <property type="protein sequence ID" value="OXU26444.1"/>
    <property type="molecule type" value="Genomic_DNA"/>
</dbReference>
<keyword evidence="3 8" id="KW-0560">Oxidoreductase</keyword>
<protein>
    <recommendedName>
        <fullName evidence="9 10">Multifunctional fusion protein</fullName>
    </recommendedName>
    <domain>
        <recommendedName>
            <fullName evidence="10">Delta-1-pyrroline-5-carboxylate dehydrogenase</fullName>
            <shortName evidence="10">P5C dehydrogenase</shortName>
        </recommendedName>
        <alternativeName>
            <fullName evidence="9">L-glutamate gamma-semialdehyde dehydrogenase</fullName>
        </alternativeName>
    </domain>
    <domain>
        <recommendedName>
            <fullName evidence="9">L-glutamate gamma-semialdehyde dehydrogenase</fullName>
            <ecNumber evidence="9">1.2.1.88</ecNumber>
        </recommendedName>
    </domain>
</protein>
<accession>A0A232F6H4</accession>
<gene>
    <name evidence="12" type="ORF">TSAR_015589</name>
</gene>
<comment type="caution">
    <text evidence="12">The sequence shown here is derived from an EMBL/GenBank/DDBJ whole genome shotgun (WGS) entry which is preliminary data.</text>
</comment>
<dbReference type="InterPro" id="IPR029510">
    <property type="entry name" value="Ald_DH_CS_GLU"/>
</dbReference>
<dbReference type="GO" id="GO:0005759">
    <property type="term" value="C:mitochondrial matrix"/>
    <property type="evidence" value="ECO:0007669"/>
    <property type="project" value="TreeGrafter"/>
</dbReference>
<keyword evidence="5 9" id="KW-0642">Proline metabolism</keyword>
<dbReference type="Pfam" id="PF00171">
    <property type="entry name" value="Aldedh"/>
    <property type="match status" value="1"/>
</dbReference>
<evidence type="ECO:0000256" key="2">
    <source>
        <dbReference type="ARBA" id="ARBA00009986"/>
    </source>
</evidence>
<dbReference type="InterPro" id="IPR050485">
    <property type="entry name" value="Proline_metab_enzyme"/>
</dbReference>
<dbReference type="Gene3D" id="3.40.605.10">
    <property type="entry name" value="Aldehyde Dehydrogenase, Chain A, domain 1"/>
    <property type="match status" value="1"/>
</dbReference>
<dbReference type="InterPro" id="IPR016161">
    <property type="entry name" value="Ald_DH/histidinol_DH"/>
</dbReference>
<dbReference type="CDD" id="cd07123">
    <property type="entry name" value="ALDH_F4-17_P5CDH"/>
    <property type="match status" value="1"/>
</dbReference>
<dbReference type="SUPFAM" id="SSF53720">
    <property type="entry name" value="ALDH-like"/>
    <property type="match status" value="1"/>
</dbReference>
<organism evidence="12 13">
    <name type="scientific">Trichomalopsis sarcophagae</name>
    <dbReference type="NCBI Taxonomy" id="543379"/>
    <lineage>
        <taxon>Eukaryota</taxon>
        <taxon>Metazoa</taxon>
        <taxon>Ecdysozoa</taxon>
        <taxon>Arthropoda</taxon>
        <taxon>Hexapoda</taxon>
        <taxon>Insecta</taxon>
        <taxon>Pterygota</taxon>
        <taxon>Neoptera</taxon>
        <taxon>Endopterygota</taxon>
        <taxon>Hymenoptera</taxon>
        <taxon>Apocrita</taxon>
        <taxon>Proctotrupomorpha</taxon>
        <taxon>Chalcidoidea</taxon>
        <taxon>Pteromalidae</taxon>
        <taxon>Pteromalinae</taxon>
        <taxon>Trichomalopsis</taxon>
    </lineage>
</organism>
<dbReference type="InterPro" id="IPR016162">
    <property type="entry name" value="Ald_DH_N"/>
</dbReference>
<evidence type="ECO:0000259" key="11">
    <source>
        <dbReference type="Pfam" id="PF00171"/>
    </source>
</evidence>
<feature type="domain" description="Aldehyde dehydrogenase" evidence="11">
    <location>
        <begin position="91"/>
        <end position="548"/>
    </location>
</feature>
<dbReference type="GO" id="GO:0010133">
    <property type="term" value="P:L-proline catabolic process to L-glutamate"/>
    <property type="evidence" value="ECO:0007669"/>
    <property type="project" value="UniProtKB-UniRule"/>
</dbReference>
<evidence type="ECO:0000256" key="6">
    <source>
        <dbReference type="ARBA" id="ARBA00048142"/>
    </source>
</evidence>
<dbReference type="InterPro" id="IPR015590">
    <property type="entry name" value="Aldehyde_DH_dom"/>
</dbReference>
<comment type="catalytic activity">
    <reaction evidence="6 9">
        <text>L-glutamate 5-semialdehyde + NAD(+) + H2O = L-glutamate + NADH + 2 H(+)</text>
        <dbReference type="Rhea" id="RHEA:30235"/>
        <dbReference type="ChEBI" id="CHEBI:15377"/>
        <dbReference type="ChEBI" id="CHEBI:15378"/>
        <dbReference type="ChEBI" id="CHEBI:29985"/>
        <dbReference type="ChEBI" id="CHEBI:57540"/>
        <dbReference type="ChEBI" id="CHEBI:57945"/>
        <dbReference type="ChEBI" id="CHEBI:58066"/>
        <dbReference type="EC" id="1.2.1.88"/>
    </reaction>
</comment>
<dbReference type="Proteomes" id="UP000215335">
    <property type="component" value="Unassembled WGS sequence"/>
</dbReference>
<dbReference type="FunFam" id="3.40.605.10:FF:000006">
    <property type="entry name" value="1-pyrroline-5-carboxylate dehydrogenase"/>
    <property type="match status" value="1"/>
</dbReference>
<dbReference type="InterPro" id="IPR016160">
    <property type="entry name" value="Ald_DH_CS_CYS"/>
</dbReference>
<evidence type="ECO:0000256" key="9">
    <source>
        <dbReference type="RuleBase" id="RU366016"/>
    </source>
</evidence>
<dbReference type="EC" id="1.2.1.88" evidence="9"/>
<evidence type="ECO:0000256" key="4">
    <source>
        <dbReference type="ARBA" id="ARBA00023027"/>
    </source>
</evidence>
<comment type="pathway">
    <text evidence="1 9">Amino-acid degradation; L-proline degradation into L-glutamate; L-glutamate from L-proline: step 2/2.</text>
</comment>
<evidence type="ECO:0000313" key="12">
    <source>
        <dbReference type="EMBL" id="OXU26444.1"/>
    </source>
</evidence>
<feature type="active site" evidence="7">
    <location>
        <position position="322"/>
    </location>
</feature>
<keyword evidence="4 9" id="KW-0520">NAD</keyword>
<dbReference type="FunFam" id="3.40.309.10:FF:000005">
    <property type="entry name" value="1-pyrroline-5-carboxylate dehydrogenase 1"/>
    <property type="match status" value="1"/>
</dbReference>
<evidence type="ECO:0000256" key="1">
    <source>
        <dbReference type="ARBA" id="ARBA00004786"/>
    </source>
</evidence>
<proteinExistence type="inferred from homology"/>
<dbReference type="PROSITE" id="PS00687">
    <property type="entry name" value="ALDEHYDE_DEHYDR_GLU"/>
    <property type="match status" value="1"/>
</dbReference>
<comment type="similarity">
    <text evidence="2 8">Belongs to the aldehyde dehydrogenase family.</text>
</comment>
<keyword evidence="13" id="KW-1185">Reference proteome</keyword>
<dbReference type="NCBIfam" id="TIGR01236">
    <property type="entry name" value="D1pyr5carbox1"/>
    <property type="match status" value="1"/>
</dbReference>
<evidence type="ECO:0000256" key="5">
    <source>
        <dbReference type="ARBA" id="ARBA00023062"/>
    </source>
</evidence>
<dbReference type="PROSITE" id="PS00070">
    <property type="entry name" value="ALDEHYDE_DEHYDR_CYS"/>
    <property type="match status" value="1"/>
</dbReference>
<dbReference type="InterPro" id="IPR005931">
    <property type="entry name" value="P5CDH/ALDH4A1"/>
</dbReference>
<dbReference type="UniPathway" id="UPA00261">
    <property type="reaction ID" value="UER00374"/>
</dbReference>